<evidence type="ECO:0000256" key="1">
    <source>
        <dbReference type="ARBA" id="ARBA00038494"/>
    </source>
</evidence>
<name>F2IED6_FLUTR</name>
<dbReference type="CDD" id="cd02511">
    <property type="entry name" value="Beta4Glucosyltransferase"/>
    <property type="match status" value="1"/>
</dbReference>
<dbReference type="KEGG" id="fte:Fluta_1466"/>
<dbReference type="PANTHER" id="PTHR43630:SF2">
    <property type="entry name" value="GLYCOSYLTRANSFERASE"/>
    <property type="match status" value="1"/>
</dbReference>
<dbReference type="Pfam" id="PF00535">
    <property type="entry name" value="Glycos_transf_2"/>
    <property type="match status" value="1"/>
</dbReference>
<sequence>MKSLSVVIITLNEERNIQRCLKSIRDLADEIIVLDAFSTDKTATICEQYNVQFVQRAWEGYAASKNHLNSLATSKYILSLDADEVISEALYLEIKAEKGNGFKGTYSVNRLTNYMGKWIYHSGWFPDIKPRLFPKEGSYWSGEYVHEELVHPPSEVKIFKGVLEHYSYYSYEDHRARADKYSILTAQKFNAKGKKAGPLKPIISAVGRFVAMYFIKLGFLDGWKGFKIAQISAQSNVLKYKELRRLNREGRN</sequence>
<dbReference type="InterPro" id="IPR001173">
    <property type="entry name" value="Glyco_trans_2-like"/>
</dbReference>
<dbReference type="eggNOG" id="COG0463">
    <property type="taxonomic scope" value="Bacteria"/>
</dbReference>
<evidence type="ECO:0000259" key="2">
    <source>
        <dbReference type="Pfam" id="PF00535"/>
    </source>
</evidence>
<organism evidence="3 4">
    <name type="scientific">Fluviicola taffensis (strain DSM 16823 / NCIMB 13979 / RW262)</name>
    <dbReference type="NCBI Taxonomy" id="755732"/>
    <lineage>
        <taxon>Bacteria</taxon>
        <taxon>Pseudomonadati</taxon>
        <taxon>Bacteroidota</taxon>
        <taxon>Flavobacteriia</taxon>
        <taxon>Flavobacteriales</taxon>
        <taxon>Crocinitomicaceae</taxon>
        <taxon>Fluviicola</taxon>
    </lineage>
</organism>
<dbReference type="Gene3D" id="3.90.550.10">
    <property type="entry name" value="Spore Coat Polysaccharide Biosynthesis Protein SpsA, Chain A"/>
    <property type="match status" value="1"/>
</dbReference>
<dbReference type="PANTHER" id="PTHR43630">
    <property type="entry name" value="POLY-BETA-1,6-N-ACETYL-D-GLUCOSAMINE SYNTHASE"/>
    <property type="match status" value="1"/>
</dbReference>
<feature type="domain" description="Glycosyltransferase 2-like" evidence="2">
    <location>
        <begin position="5"/>
        <end position="100"/>
    </location>
</feature>
<gene>
    <name evidence="3" type="ordered locus">Fluta_1466</name>
</gene>
<accession>F2IED6</accession>
<dbReference type="SUPFAM" id="SSF53448">
    <property type="entry name" value="Nucleotide-diphospho-sugar transferases"/>
    <property type="match status" value="1"/>
</dbReference>
<proteinExistence type="inferred from homology"/>
<comment type="similarity">
    <text evidence="1">Belongs to the glycosyltransferase 2 family. WaaE/KdtX subfamily.</text>
</comment>
<protein>
    <submittedName>
        <fullName evidence="3">Glycosyl transferase family 2</fullName>
    </submittedName>
</protein>
<dbReference type="STRING" id="755732.Fluta_1466"/>
<reference evidence="4" key="2">
    <citation type="submission" date="2011-02" db="EMBL/GenBank/DDBJ databases">
        <title>The complete genome of Fluviicola taffensis DSM 16823.</title>
        <authorList>
            <consortium name="US DOE Joint Genome Institute (JGI-PGF)"/>
            <person name="Lucas S."/>
            <person name="Copeland A."/>
            <person name="Lapidus A."/>
            <person name="Bruce D."/>
            <person name="Goodwin L."/>
            <person name="Pitluck S."/>
            <person name="Kyrpides N."/>
            <person name="Mavromatis K."/>
            <person name="Ivanova N."/>
            <person name="Mikhailova N."/>
            <person name="Pagani I."/>
            <person name="Chertkov O."/>
            <person name="Detter J.C."/>
            <person name="Han C."/>
            <person name="Tapia R."/>
            <person name="Land M."/>
            <person name="Hauser L."/>
            <person name="Markowitz V."/>
            <person name="Cheng J.-F."/>
            <person name="Hugenholtz P."/>
            <person name="Woyke T."/>
            <person name="Wu D."/>
            <person name="Tindall B."/>
            <person name="Pomrenke H.G."/>
            <person name="Brambilla E."/>
            <person name="Klenk H.-P."/>
            <person name="Eisen J.A."/>
        </authorList>
    </citation>
    <scope>NUCLEOTIDE SEQUENCE [LARGE SCALE GENOMIC DNA]</scope>
    <source>
        <strain evidence="4">DSM 16823 / RW262 / RW262</strain>
    </source>
</reference>
<evidence type="ECO:0000313" key="3">
    <source>
        <dbReference type="EMBL" id="AEA43460.1"/>
    </source>
</evidence>
<reference evidence="3 4" key="1">
    <citation type="journal article" date="2011" name="Stand. Genomic Sci.">
        <title>Complete genome sequence of the gliding freshwater bacterium Fluviicola taffensis type strain (RW262).</title>
        <authorList>
            <person name="Woyke T."/>
            <person name="Chertkov O."/>
            <person name="Lapidus A."/>
            <person name="Nolan M."/>
            <person name="Lucas S."/>
            <person name="Del Rio T.G."/>
            <person name="Tice H."/>
            <person name="Cheng J.F."/>
            <person name="Tapia R."/>
            <person name="Han C."/>
            <person name="Goodwin L."/>
            <person name="Pitluck S."/>
            <person name="Liolios K."/>
            <person name="Pagani I."/>
            <person name="Ivanova N."/>
            <person name="Huntemann M."/>
            <person name="Mavromatis K."/>
            <person name="Mikhailova N."/>
            <person name="Pati A."/>
            <person name="Chen A."/>
            <person name="Palaniappan K."/>
            <person name="Land M."/>
            <person name="Hauser L."/>
            <person name="Brambilla E.M."/>
            <person name="Rohde M."/>
            <person name="Mwirichia R."/>
            <person name="Sikorski J."/>
            <person name="Tindall B.J."/>
            <person name="Goker M."/>
            <person name="Bristow J."/>
            <person name="Eisen J.A."/>
            <person name="Markowitz V."/>
            <person name="Hugenholtz P."/>
            <person name="Klenk H.P."/>
            <person name="Kyrpides N.C."/>
        </authorList>
    </citation>
    <scope>NUCLEOTIDE SEQUENCE [LARGE SCALE GENOMIC DNA]</scope>
    <source>
        <strain evidence="4">DSM 16823 / RW262 / RW262</strain>
    </source>
</reference>
<keyword evidence="3" id="KW-0808">Transferase</keyword>
<dbReference type="RefSeq" id="WP_013686231.1">
    <property type="nucleotide sequence ID" value="NC_015321.1"/>
</dbReference>
<keyword evidence="4" id="KW-1185">Reference proteome</keyword>
<dbReference type="InterPro" id="IPR029044">
    <property type="entry name" value="Nucleotide-diphossugar_trans"/>
</dbReference>
<dbReference type="EMBL" id="CP002542">
    <property type="protein sequence ID" value="AEA43460.1"/>
    <property type="molecule type" value="Genomic_DNA"/>
</dbReference>
<dbReference type="AlphaFoldDB" id="F2IED6"/>
<dbReference type="HOGENOM" id="CLU_065962_1_0_10"/>
<dbReference type="Proteomes" id="UP000007463">
    <property type="component" value="Chromosome"/>
</dbReference>
<dbReference type="GO" id="GO:0016740">
    <property type="term" value="F:transferase activity"/>
    <property type="evidence" value="ECO:0007669"/>
    <property type="project" value="UniProtKB-KW"/>
</dbReference>
<evidence type="ECO:0000313" key="4">
    <source>
        <dbReference type="Proteomes" id="UP000007463"/>
    </source>
</evidence>